<name>A0AB40BME9_DIOCR</name>
<accession>A0AB40BME9</accession>
<keyword evidence="1" id="KW-0812">Transmembrane</keyword>
<dbReference type="AlphaFoldDB" id="A0AB40BME9"/>
<keyword evidence="1" id="KW-1133">Transmembrane helix</keyword>
<evidence type="ECO:0000313" key="2">
    <source>
        <dbReference type="Proteomes" id="UP001515500"/>
    </source>
</evidence>
<organism evidence="2 3">
    <name type="scientific">Dioscorea cayennensis subsp. rotundata</name>
    <name type="common">White Guinea yam</name>
    <name type="synonym">Dioscorea rotundata</name>
    <dbReference type="NCBI Taxonomy" id="55577"/>
    <lineage>
        <taxon>Eukaryota</taxon>
        <taxon>Viridiplantae</taxon>
        <taxon>Streptophyta</taxon>
        <taxon>Embryophyta</taxon>
        <taxon>Tracheophyta</taxon>
        <taxon>Spermatophyta</taxon>
        <taxon>Magnoliopsida</taxon>
        <taxon>Liliopsida</taxon>
        <taxon>Dioscoreales</taxon>
        <taxon>Dioscoreaceae</taxon>
        <taxon>Dioscorea</taxon>
    </lineage>
</organism>
<dbReference type="GeneID" id="120264378"/>
<protein>
    <submittedName>
        <fullName evidence="3">Uncharacterized protein LOC120264378</fullName>
    </submittedName>
</protein>
<feature type="transmembrane region" description="Helical" evidence="1">
    <location>
        <begin position="7"/>
        <end position="25"/>
    </location>
</feature>
<keyword evidence="1" id="KW-0472">Membrane</keyword>
<evidence type="ECO:0000313" key="3">
    <source>
        <dbReference type="RefSeq" id="XP_039128128.1"/>
    </source>
</evidence>
<dbReference type="RefSeq" id="XP_039128128.1">
    <property type="nucleotide sequence ID" value="XM_039272194.1"/>
</dbReference>
<dbReference type="Proteomes" id="UP001515500">
    <property type="component" value="Chromosome 7"/>
</dbReference>
<sequence length="191" mass="22132">MELKITQAMTLMLSYIVFCFTVNWTRNVYPVSSSEKLFFGFLLAIGFGVSEGIEYFMDFIIPKIAKKSSSRYIKGMVVVLLSLMVVISTLCISVKFLLRIEASQPFFEAVSEDFVKRYCLVGVPVLYLWSMALGRFMYFLDDATFRSKKRVNDAGLTRSEFILMGLKNMGRVTDAEIHQLRARYDEERRRR</sequence>
<proteinExistence type="predicted"/>
<gene>
    <name evidence="3" type="primary">LOC120264378</name>
</gene>
<evidence type="ECO:0000256" key="1">
    <source>
        <dbReference type="SAM" id="Phobius"/>
    </source>
</evidence>
<keyword evidence="2" id="KW-1185">Reference proteome</keyword>
<feature type="transmembrane region" description="Helical" evidence="1">
    <location>
        <begin position="77"/>
        <end position="98"/>
    </location>
</feature>
<reference evidence="3" key="1">
    <citation type="submission" date="2025-08" db="UniProtKB">
        <authorList>
            <consortium name="RefSeq"/>
        </authorList>
    </citation>
    <scope>IDENTIFICATION</scope>
</reference>
<feature type="transmembrane region" description="Helical" evidence="1">
    <location>
        <begin position="118"/>
        <end position="140"/>
    </location>
</feature>
<feature type="transmembrane region" description="Helical" evidence="1">
    <location>
        <begin position="37"/>
        <end position="56"/>
    </location>
</feature>